<dbReference type="Proteomes" id="UP000436822">
    <property type="component" value="Unassembled WGS sequence"/>
</dbReference>
<evidence type="ECO:0000256" key="1">
    <source>
        <dbReference type="SAM" id="Phobius"/>
    </source>
</evidence>
<proteinExistence type="predicted"/>
<comment type="caution">
    <text evidence="2">The sequence shown here is derived from an EMBL/GenBank/DDBJ whole genome shotgun (WGS) entry which is preliminary data.</text>
</comment>
<sequence length="177" mass="18982">MSVQELVVADAIPRERLARYWTIIGSVLLVASIAQPIVSAQLAGIPPEDLLSPMTSHFGDTPLPDEVLSLFAGVFANIEFAFVFAAVKLIAGAAILYSARHLHADTGRPQIVLEIAAVTGVAAFIGIGVYFSYSSFLIASLMGVPLIATVFMAGLGLIFALLPARWLWRNFRSLRAL</sequence>
<dbReference type="EMBL" id="BLJE01000007">
    <property type="protein sequence ID" value="GFE67081.1"/>
    <property type="molecule type" value="Genomic_DNA"/>
</dbReference>
<protein>
    <submittedName>
        <fullName evidence="2">Uncharacterized protein</fullName>
    </submittedName>
</protein>
<name>A0A6N6JL80_9RHOB</name>
<reference evidence="2 3" key="1">
    <citation type="submission" date="2019-12" db="EMBL/GenBank/DDBJ databases">
        <title>Litoreibacter badius sp. nov., a novel bacteriochlorophyll a-containing bacterium in the genus Litoreibacter.</title>
        <authorList>
            <person name="Kanamuro M."/>
            <person name="Takabe Y."/>
            <person name="Mori K."/>
            <person name="Takaichi S."/>
            <person name="Hanada S."/>
        </authorList>
    </citation>
    <scope>NUCLEOTIDE SEQUENCE [LARGE SCALE GENOMIC DNA]</scope>
    <source>
        <strain evidence="2 3">K6</strain>
    </source>
</reference>
<dbReference type="RefSeq" id="WP_159810724.1">
    <property type="nucleotide sequence ID" value="NZ_BLJE01000007.1"/>
</dbReference>
<evidence type="ECO:0000313" key="2">
    <source>
        <dbReference type="EMBL" id="GFE67081.1"/>
    </source>
</evidence>
<evidence type="ECO:0000313" key="3">
    <source>
        <dbReference type="Proteomes" id="UP000436822"/>
    </source>
</evidence>
<feature type="transmembrane region" description="Helical" evidence="1">
    <location>
        <begin position="111"/>
        <end position="131"/>
    </location>
</feature>
<accession>A0A6N6JL80</accession>
<keyword evidence="1" id="KW-0812">Transmembrane</keyword>
<keyword evidence="3" id="KW-1185">Reference proteome</keyword>
<dbReference type="OrthoDB" id="9846813at2"/>
<feature type="transmembrane region" description="Helical" evidence="1">
    <location>
        <begin position="20"/>
        <end position="44"/>
    </location>
</feature>
<gene>
    <name evidence="2" type="ORF">KIN_41550</name>
</gene>
<feature type="transmembrane region" description="Helical" evidence="1">
    <location>
        <begin position="70"/>
        <end position="99"/>
    </location>
</feature>
<keyword evidence="1" id="KW-1133">Transmembrane helix</keyword>
<organism evidence="2 3">
    <name type="scientific">Litoreibacter roseus</name>
    <dbReference type="NCBI Taxonomy" id="2601869"/>
    <lineage>
        <taxon>Bacteria</taxon>
        <taxon>Pseudomonadati</taxon>
        <taxon>Pseudomonadota</taxon>
        <taxon>Alphaproteobacteria</taxon>
        <taxon>Rhodobacterales</taxon>
        <taxon>Roseobacteraceae</taxon>
        <taxon>Litoreibacter</taxon>
    </lineage>
</organism>
<keyword evidence="1" id="KW-0472">Membrane</keyword>
<feature type="transmembrane region" description="Helical" evidence="1">
    <location>
        <begin position="137"/>
        <end position="162"/>
    </location>
</feature>
<dbReference type="AlphaFoldDB" id="A0A6N6JL80"/>